<dbReference type="Proteomes" id="UP001597197">
    <property type="component" value="Unassembled WGS sequence"/>
</dbReference>
<evidence type="ECO:0000256" key="4">
    <source>
        <dbReference type="ARBA" id="ARBA00023136"/>
    </source>
</evidence>
<dbReference type="InterPro" id="IPR012944">
    <property type="entry name" value="SusD_RagB_dom"/>
</dbReference>
<feature type="domain" description="SusD-like N-terminal" evidence="8">
    <location>
        <begin position="71"/>
        <end position="228"/>
    </location>
</feature>
<gene>
    <name evidence="9" type="ORF">ACFSDX_12875</name>
</gene>
<protein>
    <submittedName>
        <fullName evidence="9">RagB/SusD family nutrient uptake outer membrane protein</fullName>
    </submittedName>
</protein>
<feature type="chain" id="PRO_5045300484" evidence="6">
    <location>
        <begin position="21"/>
        <end position="502"/>
    </location>
</feature>
<evidence type="ECO:0000256" key="2">
    <source>
        <dbReference type="ARBA" id="ARBA00006275"/>
    </source>
</evidence>
<name>A0ABW4QUR2_9BACT</name>
<dbReference type="CDD" id="cd08977">
    <property type="entry name" value="SusD"/>
    <property type="match status" value="1"/>
</dbReference>
<dbReference type="EMBL" id="JBHUFD010000005">
    <property type="protein sequence ID" value="MFD1873329.1"/>
    <property type="molecule type" value="Genomic_DNA"/>
</dbReference>
<dbReference type="Pfam" id="PF14322">
    <property type="entry name" value="SusD-like_3"/>
    <property type="match status" value="1"/>
</dbReference>
<feature type="signal peptide" evidence="6">
    <location>
        <begin position="1"/>
        <end position="20"/>
    </location>
</feature>
<dbReference type="RefSeq" id="WP_382314085.1">
    <property type="nucleotide sequence ID" value="NZ_JBHUFD010000005.1"/>
</dbReference>
<proteinExistence type="inferred from homology"/>
<organism evidence="9 10">
    <name type="scientific">Hymenobacter bucti</name>
    <dbReference type="NCBI Taxonomy" id="1844114"/>
    <lineage>
        <taxon>Bacteria</taxon>
        <taxon>Pseudomonadati</taxon>
        <taxon>Bacteroidota</taxon>
        <taxon>Cytophagia</taxon>
        <taxon>Cytophagales</taxon>
        <taxon>Hymenobacteraceae</taxon>
        <taxon>Hymenobacter</taxon>
    </lineage>
</organism>
<evidence type="ECO:0000313" key="10">
    <source>
        <dbReference type="Proteomes" id="UP001597197"/>
    </source>
</evidence>
<dbReference type="InterPro" id="IPR033985">
    <property type="entry name" value="SusD-like_N"/>
</dbReference>
<dbReference type="Pfam" id="PF07980">
    <property type="entry name" value="SusD_RagB"/>
    <property type="match status" value="1"/>
</dbReference>
<dbReference type="SUPFAM" id="SSF48452">
    <property type="entry name" value="TPR-like"/>
    <property type="match status" value="1"/>
</dbReference>
<evidence type="ECO:0000259" key="7">
    <source>
        <dbReference type="Pfam" id="PF07980"/>
    </source>
</evidence>
<comment type="subcellular location">
    <subcellularLocation>
        <location evidence="1">Cell outer membrane</location>
    </subcellularLocation>
</comment>
<dbReference type="Gene3D" id="1.25.40.390">
    <property type="match status" value="1"/>
</dbReference>
<comment type="caution">
    <text evidence="9">The sequence shown here is derived from an EMBL/GenBank/DDBJ whole genome shotgun (WGS) entry which is preliminary data.</text>
</comment>
<feature type="domain" description="RagB/SusD" evidence="7">
    <location>
        <begin position="343"/>
        <end position="502"/>
    </location>
</feature>
<evidence type="ECO:0000256" key="3">
    <source>
        <dbReference type="ARBA" id="ARBA00022729"/>
    </source>
</evidence>
<reference evidence="10" key="1">
    <citation type="journal article" date="2019" name="Int. J. Syst. Evol. Microbiol.">
        <title>The Global Catalogue of Microorganisms (GCM) 10K type strain sequencing project: providing services to taxonomists for standard genome sequencing and annotation.</title>
        <authorList>
            <consortium name="The Broad Institute Genomics Platform"/>
            <consortium name="The Broad Institute Genome Sequencing Center for Infectious Disease"/>
            <person name="Wu L."/>
            <person name="Ma J."/>
        </authorList>
    </citation>
    <scope>NUCLEOTIDE SEQUENCE [LARGE SCALE GENOMIC DNA]</scope>
    <source>
        <strain evidence="10">CGMCC 1.15795</strain>
    </source>
</reference>
<evidence type="ECO:0000256" key="6">
    <source>
        <dbReference type="SAM" id="SignalP"/>
    </source>
</evidence>
<dbReference type="PROSITE" id="PS51257">
    <property type="entry name" value="PROKAR_LIPOPROTEIN"/>
    <property type="match status" value="1"/>
</dbReference>
<keyword evidence="5" id="KW-0998">Cell outer membrane</keyword>
<evidence type="ECO:0000259" key="8">
    <source>
        <dbReference type="Pfam" id="PF14322"/>
    </source>
</evidence>
<evidence type="ECO:0000256" key="5">
    <source>
        <dbReference type="ARBA" id="ARBA00023237"/>
    </source>
</evidence>
<accession>A0ABW4QUR2</accession>
<keyword evidence="10" id="KW-1185">Reference proteome</keyword>
<keyword evidence="3 6" id="KW-0732">Signal</keyword>
<comment type="similarity">
    <text evidence="2">Belongs to the SusD family.</text>
</comment>
<evidence type="ECO:0000313" key="9">
    <source>
        <dbReference type="EMBL" id="MFD1873329.1"/>
    </source>
</evidence>
<evidence type="ECO:0000256" key="1">
    <source>
        <dbReference type="ARBA" id="ARBA00004442"/>
    </source>
</evidence>
<keyword evidence="4" id="KW-0472">Membrane</keyword>
<dbReference type="InterPro" id="IPR011990">
    <property type="entry name" value="TPR-like_helical_dom_sf"/>
</dbReference>
<sequence>MLFSQRLGTAGLFLGLLASAGCTKDYLNIQPTSAVTAENFYKTQTDALQATTAAYSQLYQNGMFNYSLWGIGDVMSDNTYLGGGGAADGIEFQQLDSYNIPSTNPLTTSHWQRAYLGIGQANQVLLRVPAIDMDATLKNRCLGEAEFLRALYYFYLVRGFGDVPLVLTPAASAAEAASQTRKPVADVYAQIIKDLTDAITKLPASYSGEDLGRASKLSARALLAKVYLTQGDLGNAATQARTTIAEATAAGKAMWPNFADNYKVENDNGQESLFEVQFKYGLTSYTTDGPGSVMNEFWGARFFGSPYVVASGGYGFNVPEKDLVSRYAAGDTRRAASLFAPGDLYPDGQVQPATLVGNPNGYSIRKQYVGRTNVNNWDSPLNFPVLRLAEVYLILAESAGNTAEGVEAINKVRRRAFGLPINTPAAAVDYTAATPNFKAAVIQERRLELAFEDDRWYDLKRTGTLVATMRAQGKTIQDFNNLLPIPQAEINVNPGLTQNPGY</sequence>